<evidence type="ECO:0000313" key="2">
    <source>
        <dbReference type="Proteomes" id="UP001163324"/>
    </source>
</evidence>
<comment type="caution">
    <text evidence="1">The sequence shown here is derived from an EMBL/GenBank/DDBJ whole genome shotgun (WGS) entry which is preliminary data.</text>
</comment>
<accession>A0ACC0V648</accession>
<dbReference type="EMBL" id="CM047942">
    <property type="protein sequence ID" value="KAI9901960.1"/>
    <property type="molecule type" value="Genomic_DNA"/>
</dbReference>
<evidence type="ECO:0000313" key="1">
    <source>
        <dbReference type="EMBL" id="KAI9901960.1"/>
    </source>
</evidence>
<reference evidence="1" key="1">
    <citation type="submission" date="2022-10" db="EMBL/GenBank/DDBJ databases">
        <title>Complete Genome of Trichothecium roseum strain YXFP-22015, a Plant Pathogen Isolated from Citrus.</title>
        <authorList>
            <person name="Wang Y."/>
            <person name="Zhu L."/>
        </authorList>
    </citation>
    <scope>NUCLEOTIDE SEQUENCE</scope>
    <source>
        <strain evidence="1">YXFP-22015</strain>
    </source>
</reference>
<organism evidence="1 2">
    <name type="scientific">Trichothecium roseum</name>
    <dbReference type="NCBI Taxonomy" id="47278"/>
    <lineage>
        <taxon>Eukaryota</taxon>
        <taxon>Fungi</taxon>
        <taxon>Dikarya</taxon>
        <taxon>Ascomycota</taxon>
        <taxon>Pezizomycotina</taxon>
        <taxon>Sordariomycetes</taxon>
        <taxon>Hypocreomycetidae</taxon>
        <taxon>Hypocreales</taxon>
        <taxon>Hypocreales incertae sedis</taxon>
        <taxon>Trichothecium</taxon>
    </lineage>
</organism>
<sequence>MPPYPTELFDWWLGTGLHALVDLTKHDKIDCDPSNCGFSQAAQKRLRGFDNDKALHEKLGADFSKIRRWSATDYVSNPRRKVADALESTFKKLCRGGLDYDKAMEGLGHIDAMEIQRMGLASAAHAGTLILPRHPTVPLLEGLHTNIMERFGQFHMAFRVCILARHLAPGDEVPKDAVEIMALLNALFPAVVHIQDSQDFDPTPYTPGLRDSLRLVIFEHLMGDSPFSPRKQEIIKMKLLQWCGVPDYEEARATLSQYMWESKAFQGLCFRLLNDVNKLPSIPDSLAREISKRFPDAQPSASSGNPTHRVSSAPAAQTPSAKKAPGRELLAAATNLAAFSSNADPGGPSNAPPATDSEKDEFHQHPLVAHLNMTTAEKESLGLMVPKVAPPQIS</sequence>
<name>A0ACC0V648_9HYPO</name>
<gene>
    <name evidence="1" type="ORF">N3K66_003777</name>
</gene>
<dbReference type="Proteomes" id="UP001163324">
    <property type="component" value="Chromosome 3"/>
</dbReference>
<proteinExistence type="predicted"/>
<keyword evidence="2" id="KW-1185">Reference proteome</keyword>
<protein>
    <submittedName>
        <fullName evidence="1">Uncharacterized protein</fullName>
    </submittedName>
</protein>